<dbReference type="InterPro" id="IPR024989">
    <property type="entry name" value="MFS_assoc_dom"/>
</dbReference>
<keyword evidence="5 8" id="KW-0812">Transmembrane</keyword>
<feature type="transmembrane region" description="Helical" evidence="8">
    <location>
        <begin position="32"/>
        <end position="55"/>
    </location>
</feature>
<keyword evidence="7 8" id="KW-0472">Membrane</keyword>
<evidence type="ECO:0000256" key="4">
    <source>
        <dbReference type="ARBA" id="ARBA00022519"/>
    </source>
</evidence>
<evidence type="ECO:0000256" key="6">
    <source>
        <dbReference type="ARBA" id="ARBA00022989"/>
    </source>
</evidence>
<dbReference type="PROSITE" id="PS50850">
    <property type="entry name" value="MFS"/>
    <property type="match status" value="2"/>
</dbReference>
<dbReference type="Gene3D" id="1.20.1250.20">
    <property type="entry name" value="MFS general substrate transporter like domains"/>
    <property type="match status" value="2"/>
</dbReference>
<dbReference type="Pfam" id="PF12832">
    <property type="entry name" value="MFS_1_like"/>
    <property type="match status" value="1"/>
</dbReference>
<evidence type="ECO:0000313" key="11">
    <source>
        <dbReference type="Proteomes" id="UP000637695"/>
    </source>
</evidence>
<dbReference type="SUPFAM" id="SSF103473">
    <property type="entry name" value="MFS general substrate transporter"/>
    <property type="match status" value="1"/>
</dbReference>
<feature type="transmembrane region" description="Helical" evidence="8">
    <location>
        <begin position="261"/>
        <end position="285"/>
    </location>
</feature>
<dbReference type="PANTHER" id="PTHR23522:SF10">
    <property type="entry name" value="3-PHENYLPROPIONIC ACID TRANSPORTER-RELATED"/>
    <property type="match status" value="1"/>
</dbReference>
<name>A0A917K7Y1_9BACL</name>
<evidence type="ECO:0000256" key="3">
    <source>
        <dbReference type="ARBA" id="ARBA00022475"/>
    </source>
</evidence>
<gene>
    <name evidence="10" type="primary">hcaT</name>
    <name evidence="10" type="ORF">GCM10010885_09270</name>
</gene>
<evidence type="ECO:0000313" key="10">
    <source>
        <dbReference type="EMBL" id="GGJ02116.1"/>
    </source>
</evidence>
<keyword evidence="6 8" id="KW-1133">Transmembrane helix</keyword>
<feature type="transmembrane region" description="Helical" evidence="8">
    <location>
        <begin position="90"/>
        <end position="110"/>
    </location>
</feature>
<keyword evidence="3" id="KW-1003">Cell membrane</keyword>
<comment type="subcellular location">
    <subcellularLocation>
        <location evidence="1">Cell inner membrane</location>
        <topology evidence="1">Multi-pass membrane protein</topology>
    </subcellularLocation>
</comment>
<evidence type="ECO:0000256" key="5">
    <source>
        <dbReference type="ARBA" id="ARBA00022692"/>
    </source>
</evidence>
<proteinExistence type="predicted"/>
<evidence type="ECO:0000256" key="7">
    <source>
        <dbReference type="ARBA" id="ARBA00023136"/>
    </source>
</evidence>
<keyword evidence="11" id="KW-1185">Reference proteome</keyword>
<feature type="transmembrane region" description="Helical" evidence="8">
    <location>
        <begin position="227"/>
        <end position="249"/>
    </location>
</feature>
<dbReference type="InterPro" id="IPR036259">
    <property type="entry name" value="MFS_trans_sf"/>
</dbReference>
<dbReference type="GO" id="GO:0005886">
    <property type="term" value="C:plasma membrane"/>
    <property type="evidence" value="ECO:0007669"/>
    <property type="project" value="UniProtKB-SubCell"/>
</dbReference>
<keyword evidence="4" id="KW-0997">Cell inner membrane</keyword>
<feature type="transmembrane region" description="Helical" evidence="8">
    <location>
        <begin position="130"/>
        <end position="148"/>
    </location>
</feature>
<dbReference type="InterPro" id="IPR020846">
    <property type="entry name" value="MFS_dom"/>
</dbReference>
<dbReference type="GO" id="GO:0015528">
    <property type="term" value="F:lactose:proton symporter activity"/>
    <property type="evidence" value="ECO:0007669"/>
    <property type="project" value="TreeGrafter"/>
</dbReference>
<comment type="caution">
    <text evidence="10">The sequence shown here is derived from an EMBL/GenBank/DDBJ whole genome shotgun (WGS) entry which is preliminary data.</text>
</comment>
<feature type="transmembrane region" description="Helical" evidence="8">
    <location>
        <begin position="154"/>
        <end position="174"/>
    </location>
</feature>
<reference evidence="10" key="2">
    <citation type="submission" date="2020-09" db="EMBL/GenBank/DDBJ databases">
        <authorList>
            <person name="Sun Q."/>
            <person name="Ohkuma M."/>
        </authorList>
    </citation>
    <scope>NUCLEOTIDE SEQUENCE</scope>
    <source>
        <strain evidence="10">JCM 18487</strain>
    </source>
</reference>
<sequence length="383" mass="40005">MRGRIALYYLVYYGGLGAAFPFLTLYLHARGISAVVIGMLMAANALAGMVAQPWLGALSDKARDARTVLMVSALLSPVALAGYVAAHRGWLLWVTAVVTAVLQSASGPIFDAIAVRAGEEHGFSFGQARLWGALGFAVSTVIAGYAYGRFGYAHLFWVYAVFSLASAAVLLAFPPQPRRAGMPILSGVREVAGDARFLGFTSICFLLSLTSAVNFSFFGLYYQALHYPLTGLGANFSVAAVVEIPFFYISGWLQARFGRPAVLCFGAGMYAVKYAVVAAAPPLWVLLAVQALDGVGFALTNSASVEMVNALVPARWKATGQTAFAALSSGLSNIVGTAAGGLVMAAAGPQWLYGALAAAAAAAALGFVAFGRWSGERLNTAPE</sequence>
<feature type="transmembrane region" description="Helical" evidence="8">
    <location>
        <begin position="7"/>
        <end position="26"/>
    </location>
</feature>
<protein>
    <submittedName>
        <fullName evidence="10">3-phenylpropionic acid transporter</fullName>
    </submittedName>
</protein>
<dbReference type="EMBL" id="BMOY01000010">
    <property type="protein sequence ID" value="GGJ02116.1"/>
    <property type="molecule type" value="Genomic_DNA"/>
</dbReference>
<dbReference type="RefSeq" id="WP_188881440.1">
    <property type="nucleotide sequence ID" value="NZ_BMOY01000010.1"/>
</dbReference>
<evidence type="ECO:0000256" key="1">
    <source>
        <dbReference type="ARBA" id="ARBA00004429"/>
    </source>
</evidence>
<feature type="domain" description="Major facilitator superfamily (MFS) profile" evidence="9">
    <location>
        <begin position="1"/>
        <end position="178"/>
    </location>
</feature>
<reference evidence="10" key="1">
    <citation type="journal article" date="2014" name="Int. J. Syst. Evol. Microbiol.">
        <title>Complete genome sequence of Corynebacterium casei LMG S-19264T (=DSM 44701T), isolated from a smear-ripened cheese.</title>
        <authorList>
            <consortium name="US DOE Joint Genome Institute (JGI-PGF)"/>
            <person name="Walter F."/>
            <person name="Albersmeier A."/>
            <person name="Kalinowski J."/>
            <person name="Ruckert C."/>
        </authorList>
    </citation>
    <scope>NUCLEOTIDE SEQUENCE</scope>
    <source>
        <strain evidence="10">JCM 18487</strain>
    </source>
</reference>
<evidence type="ECO:0000256" key="8">
    <source>
        <dbReference type="SAM" id="Phobius"/>
    </source>
</evidence>
<dbReference type="InterPro" id="IPR026032">
    <property type="entry name" value="HcaT-like"/>
</dbReference>
<feature type="transmembrane region" description="Helical" evidence="8">
    <location>
        <begin position="351"/>
        <end position="370"/>
    </location>
</feature>
<evidence type="ECO:0000259" key="9">
    <source>
        <dbReference type="PROSITE" id="PS50850"/>
    </source>
</evidence>
<dbReference type="PIRSF" id="PIRSF004925">
    <property type="entry name" value="HcaT"/>
    <property type="match status" value="1"/>
</dbReference>
<organism evidence="10 11">
    <name type="scientific">Alicyclobacillus cellulosilyticus</name>
    <dbReference type="NCBI Taxonomy" id="1003997"/>
    <lineage>
        <taxon>Bacteria</taxon>
        <taxon>Bacillati</taxon>
        <taxon>Bacillota</taxon>
        <taxon>Bacilli</taxon>
        <taxon>Bacillales</taxon>
        <taxon>Alicyclobacillaceae</taxon>
        <taxon>Alicyclobacillus</taxon>
    </lineage>
</organism>
<feature type="domain" description="Major facilitator superfamily (MFS) profile" evidence="9">
    <location>
        <begin position="196"/>
        <end position="383"/>
    </location>
</feature>
<dbReference type="PANTHER" id="PTHR23522">
    <property type="entry name" value="BLL5896 PROTEIN"/>
    <property type="match status" value="1"/>
</dbReference>
<feature type="transmembrane region" description="Helical" evidence="8">
    <location>
        <begin position="195"/>
        <end position="221"/>
    </location>
</feature>
<feature type="transmembrane region" description="Helical" evidence="8">
    <location>
        <begin position="67"/>
        <end position="84"/>
    </location>
</feature>
<evidence type="ECO:0000256" key="2">
    <source>
        <dbReference type="ARBA" id="ARBA00022448"/>
    </source>
</evidence>
<feature type="transmembrane region" description="Helical" evidence="8">
    <location>
        <begin position="324"/>
        <end position="345"/>
    </location>
</feature>
<accession>A0A917K7Y1</accession>
<dbReference type="AlphaFoldDB" id="A0A917K7Y1"/>
<keyword evidence="2" id="KW-0813">Transport</keyword>
<dbReference type="Proteomes" id="UP000637695">
    <property type="component" value="Unassembled WGS sequence"/>
</dbReference>
<dbReference type="GO" id="GO:0030395">
    <property type="term" value="F:lactose binding"/>
    <property type="evidence" value="ECO:0007669"/>
    <property type="project" value="TreeGrafter"/>
</dbReference>